<dbReference type="GO" id="GO:0005524">
    <property type="term" value="F:ATP binding"/>
    <property type="evidence" value="ECO:0007669"/>
    <property type="project" value="UniProtKB-UniRule"/>
</dbReference>
<dbReference type="InterPro" id="IPR013815">
    <property type="entry name" value="ATP_grasp_subdomain_1"/>
</dbReference>
<dbReference type="KEGG" id="pmaw:MACH26_41830"/>
<evidence type="ECO:0000256" key="2">
    <source>
        <dbReference type="ARBA" id="ARBA00022741"/>
    </source>
</evidence>
<gene>
    <name evidence="6" type="ORF">MACH26_41830</name>
</gene>
<reference evidence="6" key="1">
    <citation type="submission" date="2023-01" db="EMBL/GenBank/DDBJ databases">
        <title>Complete genome sequence of Planctobacterium marinum strain Dej080120_11.</title>
        <authorList>
            <person name="Ueki S."/>
            <person name="Maruyama F."/>
        </authorList>
    </citation>
    <scope>NUCLEOTIDE SEQUENCE</scope>
    <source>
        <strain evidence="6">Dej080120_11</strain>
    </source>
</reference>
<proteinExistence type="predicted"/>
<keyword evidence="2 4" id="KW-0547">Nucleotide-binding</keyword>
<feature type="domain" description="ATP-grasp" evidence="5">
    <location>
        <begin position="117"/>
        <end position="310"/>
    </location>
</feature>
<dbReference type="PROSITE" id="PS50975">
    <property type="entry name" value="ATP_GRASP"/>
    <property type="match status" value="1"/>
</dbReference>
<keyword evidence="7" id="KW-1185">Reference proteome</keyword>
<dbReference type="GO" id="GO:0046872">
    <property type="term" value="F:metal ion binding"/>
    <property type="evidence" value="ECO:0007669"/>
    <property type="project" value="InterPro"/>
</dbReference>
<dbReference type="PANTHER" id="PTHR43585">
    <property type="entry name" value="FUMIPYRROLE BIOSYNTHESIS PROTEIN C"/>
    <property type="match status" value="1"/>
</dbReference>
<dbReference type="SUPFAM" id="SSF56059">
    <property type="entry name" value="Glutathione synthetase ATP-binding domain-like"/>
    <property type="match status" value="1"/>
</dbReference>
<protein>
    <recommendedName>
        <fullName evidence="5">ATP-grasp domain-containing protein</fullName>
    </recommendedName>
</protein>
<evidence type="ECO:0000313" key="7">
    <source>
        <dbReference type="Proteomes" id="UP001333710"/>
    </source>
</evidence>
<sequence>MKQNPTILALASEFKGAEFIRECKHQGCEIFVIANERFKDHPWPWDCIDRFHTMQDLRVQPDLTHTVAWLMRHNQIDRIVALDDYDVEHSADLREHTRLPGMKHTNARLFRDKLAMRDAAWQHQLPQPRFTGILNHHQVYEFMESVPAPWILKPRTLAGSEGIEKHYQQEDLWQKLEALGDRQSYFLLEEFVSGDVYHVDSLCWKGEVIFAQVSRYGAPPLTMLQGQGIFSTRVLPRDSEDSLKLIELNRQLLSAFGREYGPSHSEFIKGEDGEFRFLETSARVAGGNIEHTIECASNLKIWQEAAKMELADFRNEHYSLPDLRNDYSGLVACPWHEAQPDIASFAEDEIKYRYQADGYASLVVQSEDCGRVEWLLQDLAKRLLA</sequence>
<dbReference type="InterPro" id="IPR011761">
    <property type="entry name" value="ATP-grasp"/>
</dbReference>
<dbReference type="InterPro" id="IPR052032">
    <property type="entry name" value="ATP-dep_AA_Ligase"/>
</dbReference>
<keyword evidence="3 4" id="KW-0067">ATP-binding</keyword>
<evidence type="ECO:0000256" key="3">
    <source>
        <dbReference type="ARBA" id="ARBA00022840"/>
    </source>
</evidence>
<name>A0AA48HS79_9ALTE</name>
<dbReference type="Proteomes" id="UP001333710">
    <property type="component" value="Chromosome"/>
</dbReference>
<dbReference type="Gene3D" id="3.40.50.20">
    <property type="match status" value="1"/>
</dbReference>
<dbReference type="EMBL" id="AP027272">
    <property type="protein sequence ID" value="BDX08662.1"/>
    <property type="molecule type" value="Genomic_DNA"/>
</dbReference>
<evidence type="ECO:0000256" key="1">
    <source>
        <dbReference type="ARBA" id="ARBA00022598"/>
    </source>
</evidence>
<dbReference type="Gene3D" id="3.30.470.20">
    <property type="entry name" value="ATP-grasp fold, B domain"/>
    <property type="match status" value="1"/>
</dbReference>
<accession>A0AA48HS79</accession>
<dbReference type="AlphaFoldDB" id="A0AA48HS79"/>
<evidence type="ECO:0000256" key="4">
    <source>
        <dbReference type="PROSITE-ProRule" id="PRU00409"/>
    </source>
</evidence>
<organism evidence="6 7">
    <name type="scientific">Planctobacterium marinum</name>
    <dbReference type="NCBI Taxonomy" id="1631968"/>
    <lineage>
        <taxon>Bacteria</taxon>
        <taxon>Pseudomonadati</taxon>
        <taxon>Pseudomonadota</taxon>
        <taxon>Gammaproteobacteria</taxon>
        <taxon>Alteromonadales</taxon>
        <taxon>Alteromonadaceae</taxon>
        <taxon>Planctobacterium</taxon>
    </lineage>
</organism>
<evidence type="ECO:0000259" key="5">
    <source>
        <dbReference type="PROSITE" id="PS50975"/>
    </source>
</evidence>
<dbReference type="Gene3D" id="3.30.1490.20">
    <property type="entry name" value="ATP-grasp fold, A domain"/>
    <property type="match status" value="1"/>
</dbReference>
<evidence type="ECO:0000313" key="6">
    <source>
        <dbReference type="EMBL" id="BDX08662.1"/>
    </source>
</evidence>
<dbReference type="PANTHER" id="PTHR43585:SF2">
    <property type="entry name" value="ATP-GRASP ENZYME FSQD"/>
    <property type="match status" value="1"/>
</dbReference>
<dbReference type="RefSeq" id="WP_338294726.1">
    <property type="nucleotide sequence ID" value="NZ_AP027272.1"/>
</dbReference>
<keyword evidence="1" id="KW-0436">Ligase</keyword>
<dbReference type="GO" id="GO:0016874">
    <property type="term" value="F:ligase activity"/>
    <property type="evidence" value="ECO:0007669"/>
    <property type="project" value="UniProtKB-KW"/>
</dbReference>